<organism evidence="2">
    <name type="scientific">marine metagenome</name>
    <dbReference type="NCBI Taxonomy" id="408172"/>
    <lineage>
        <taxon>unclassified sequences</taxon>
        <taxon>metagenomes</taxon>
        <taxon>ecological metagenomes</taxon>
    </lineage>
</organism>
<accession>A0A383EN33</accession>
<feature type="non-terminal residue" evidence="2">
    <location>
        <position position="1"/>
    </location>
</feature>
<proteinExistence type="predicted"/>
<reference evidence="2" key="1">
    <citation type="submission" date="2018-05" db="EMBL/GenBank/DDBJ databases">
        <authorList>
            <person name="Lanie J.A."/>
            <person name="Ng W.-L."/>
            <person name="Kazmierczak K.M."/>
            <person name="Andrzejewski T.M."/>
            <person name="Davidsen T.M."/>
            <person name="Wayne K.J."/>
            <person name="Tettelin H."/>
            <person name="Glass J.I."/>
            <person name="Rusch D."/>
            <person name="Podicherti R."/>
            <person name="Tsui H.-C.T."/>
            <person name="Winkler M.E."/>
        </authorList>
    </citation>
    <scope>NUCLEOTIDE SEQUENCE</scope>
</reference>
<protein>
    <submittedName>
        <fullName evidence="2">Uncharacterized protein</fullName>
    </submittedName>
</protein>
<name>A0A383EN33_9ZZZZ</name>
<dbReference type="EMBL" id="UINC01227401">
    <property type="protein sequence ID" value="SVE58266.1"/>
    <property type="molecule type" value="Genomic_DNA"/>
</dbReference>
<feature type="compositionally biased region" description="Polar residues" evidence="1">
    <location>
        <begin position="1"/>
        <end position="10"/>
    </location>
</feature>
<feature type="region of interest" description="Disordered" evidence="1">
    <location>
        <begin position="1"/>
        <end position="40"/>
    </location>
</feature>
<dbReference type="AlphaFoldDB" id="A0A383EN33"/>
<sequence length="40" mass="4667">DIKGNPTTRRTAGFRLLQKHHQRAGDALQDRRRGQDRPRS</sequence>
<evidence type="ECO:0000256" key="1">
    <source>
        <dbReference type="SAM" id="MobiDB-lite"/>
    </source>
</evidence>
<gene>
    <name evidence="2" type="ORF">METZ01_LOCUS511120</name>
</gene>
<feature type="compositionally biased region" description="Basic and acidic residues" evidence="1">
    <location>
        <begin position="28"/>
        <end position="40"/>
    </location>
</feature>
<evidence type="ECO:0000313" key="2">
    <source>
        <dbReference type="EMBL" id="SVE58266.1"/>
    </source>
</evidence>